<dbReference type="InterPro" id="IPR045175">
    <property type="entry name" value="M28_fam"/>
</dbReference>
<evidence type="ECO:0000313" key="4">
    <source>
        <dbReference type="Proteomes" id="UP000662200"/>
    </source>
</evidence>
<dbReference type="Proteomes" id="UP000662200">
    <property type="component" value="Unassembled WGS sequence"/>
</dbReference>
<evidence type="ECO:0000259" key="2">
    <source>
        <dbReference type="Pfam" id="PF04389"/>
    </source>
</evidence>
<keyword evidence="4" id="KW-1185">Reference proteome</keyword>
<proteinExistence type="predicted"/>
<feature type="compositionally biased region" description="Pro residues" evidence="1">
    <location>
        <begin position="356"/>
        <end position="369"/>
    </location>
</feature>
<protein>
    <submittedName>
        <fullName evidence="3">Aminopeptidase</fullName>
    </submittedName>
</protein>
<dbReference type="EMBL" id="BMQC01000010">
    <property type="protein sequence ID" value="GGK34818.1"/>
    <property type="molecule type" value="Genomic_DNA"/>
</dbReference>
<dbReference type="PANTHER" id="PTHR12147">
    <property type="entry name" value="METALLOPEPTIDASE M28 FAMILY MEMBER"/>
    <property type="match status" value="1"/>
</dbReference>
<name>A0A8J3FJU3_9ACTN</name>
<keyword evidence="3" id="KW-0378">Hydrolase</keyword>
<organism evidence="3 4">
    <name type="scientific">Pilimelia terevasa</name>
    <dbReference type="NCBI Taxonomy" id="53372"/>
    <lineage>
        <taxon>Bacteria</taxon>
        <taxon>Bacillati</taxon>
        <taxon>Actinomycetota</taxon>
        <taxon>Actinomycetes</taxon>
        <taxon>Micromonosporales</taxon>
        <taxon>Micromonosporaceae</taxon>
        <taxon>Pilimelia</taxon>
    </lineage>
</organism>
<reference evidence="3" key="1">
    <citation type="journal article" date="2014" name="Int. J. Syst. Evol. Microbiol.">
        <title>Complete genome sequence of Corynebacterium casei LMG S-19264T (=DSM 44701T), isolated from a smear-ripened cheese.</title>
        <authorList>
            <consortium name="US DOE Joint Genome Institute (JGI-PGF)"/>
            <person name="Walter F."/>
            <person name="Albersmeier A."/>
            <person name="Kalinowski J."/>
            <person name="Ruckert C."/>
        </authorList>
    </citation>
    <scope>NUCLEOTIDE SEQUENCE</scope>
    <source>
        <strain evidence="3">JCM 3091</strain>
    </source>
</reference>
<sequence>MEPAARPRRDSGGAPYRAPMPLFRRARPACAALGRPTRIALRAALVGVLVSSTTPPAPAAATPPAAGDAAPASHSAAGARPMTHLRVLQRIADAHGGNRAHGSPGYRASVAYVSTVLRRAGWTVNVQRFTYDGAAGWNVVADWPYGDPTQVVMLGAHLDSVPAGPGINDNGSGTAAVLEVALAVARARLRPAARLRLGWWGAEEAEDLVGSAYYARRLGPRRRAAIRAYLNFDMVGARRTVRWDVYHRHPVIGRLWAGYFAARHLPTRRIANPHDTDSWSFGAYGIPVGGITSGPDPCYHRRCDRLTNVDPRVLRVATGAAVRAAWRLATDRGALRRLPMAYVKGDVRPAPSTLRPAPPRAAPGASPPA</sequence>
<dbReference type="Pfam" id="PF04389">
    <property type="entry name" value="Peptidase_M28"/>
    <property type="match status" value="1"/>
</dbReference>
<dbReference type="PANTHER" id="PTHR12147:SF26">
    <property type="entry name" value="PEPTIDASE M28 DOMAIN-CONTAINING PROTEIN"/>
    <property type="match status" value="1"/>
</dbReference>
<dbReference type="Gene3D" id="3.40.630.10">
    <property type="entry name" value="Zn peptidases"/>
    <property type="match status" value="1"/>
</dbReference>
<keyword evidence="3" id="KW-0031">Aminopeptidase</keyword>
<evidence type="ECO:0000256" key="1">
    <source>
        <dbReference type="SAM" id="MobiDB-lite"/>
    </source>
</evidence>
<dbReference type="GO" id="GO:0006508">
    <property type="term" value="P:proteolysis"/>
    <property type="evidence" value="ECO:0007669"/>
    <property type="project" value="InterPro"/>
</dbReference>
<dbReference type="GO" id="GO:0008235">
    <property type="term" value="F:metalloexopeptidase activity"/>
    <property type="evidence" value="ECO:0007669"/>
    <property type="project" value="InterPro"/>
</dbReference>
<dbReference type="SUPFAM" id="SSF53187">
    <property type="entry name" value="Zn-dependent exopeptidases"/>
    <property type="match status" value="1"/>
</dbReference>
<dbReference type="InterPro" id="IPR007484">
    <property type="entry name" value="Peptidase_M28"/>
</dbReference>
<accession>A0A8J3FJU3</accession>
<keyword evidence="3" id="KW-0645">Protease</keyword>
<dbReference type="GO" id="GO:0004177">
    <property type="term" value="F:aminopeptidase activity"/>
    <property type="evidence" value="ECO:0007669"/>
    <property type="project" value="UniProtKB-KW"/>
</dbReference>
<evidence type="ECO:0000313" key="3">
    <source>
        <dbReference type="EMBL" id="GGK34818.1"/>
    </source>
</evidence>
<gene>
    <name evidence="3" type="ORF">GCM10010124_29340</name>
</gene>
<reference evidence="3" key="2">
    <citation type="submission" date="2020-09" db="EMBL/GenBank/DDBJ databases">
        <authorList>
            <person name="Sun Q."/>
            <person name="Ohkuma M."/>
        </authorList>
    </citation>
    <scope>NUCLEOTIDE SEQUENCE</scope>
    <source>
        <strain evidence="3">JCM 3091</strain>
    </source>
</reference>
<feature type="region of interest" description="Disordered" evidence="1">
    <location>
        <begin position="348"/>
        <end position="369"/>
    </location>
</feature>
<dbReference type="AlphaFoldDB" id="A0A8J3FJU3"/>
<feature type="region of interest" description="Disordered" evidence="1">
    <location>
        <begin position="54"/>
        <end position="77"/>
    </location>
</feature>
<feature type="domain" description="Peptidase M28" evidence="2">
    <location>
        <begin position="138"/>
        <end position="318"/>
    </location>
</feature>
<comment type="caution">
    <text evidence="3">The sequence shown here is derived from an EMBL/GenBank/DDBJ whole genome shotgun (WGS) entry which is preliminary data.</text>
</comment>